<protein>
    <recommendedName>
        <fullName evidence="5">mannuronan 5-epimerase</fullName>
        <ecNumber evidence="5">5.1.3.37</ecNumber>
    </recommendedName>
    <alternativeName>
        <fullName evidence="11">Poly(beta-D-mannuronate) C5 epimerase</fullName>
    </alternativeName>
</protein>
<comment type="caution">
    <text evidence="14">The sequence shown here is derived from an EMBL/GenBank/DDBJ whole genome shotgun (WGS) entry which is preliminary data.</text>
</comment>
<feature type="domain" description="Carbohydrate-binding/sugar hydrolysis" evidence="13">
    <location>
        <begin position="298"/>
        <end position="458"/>
    </location>
</feature>
<evidence type="ECO:0000256" key="6">
    <source>
        <dbReference type="ARBA" id="ARBA00022729"/>
    </source>
</evidence>
<dbReference type="SMART" id="SM00710">
    <property type="entry name" value="PbH1"/>
    <property type="match status" value="6"/>
</dbReference>
<evidence type="ECO:0000256" key="11">
    <source>
        <dbReference type="ARBA" id="ARBA00044319"/>
    </source>
</evidence>
<dbReference type="InterPro" id="IPR053409">
    <property type="entry name" value="Mannuronan_C5-epimerase"/>
</dbReference>
<dbReference type="Gene3D" id="2.160.20.10">
    <property type="entry name" value="Single-stranded right-handed beta-helix, Pectin lyase-like"/>
    <property type="match status" value="1"/>
</dbReference>
<dbReference type="GO" id="GO:0042121">
    <property type="term" value="P:alginic acid biosynthetic process"/>
    <property type="evidence" value="ECO:0007669"/>
    <property type="project" value="UniProtKB-UniPathway"/>
</dbReference>
<keyword evidence="7" id="KW-0677">Repeat</keyword>
<reference evidence="14 15" key="1">
    <citation type="submission" date="2018-08" db="EMBL/GenBank/DDBJ databases">
        <title>Recombination of ecologically and evolutionarily significant loci maintains genetic cohesion in the Pseudomonas syringae species complex.</title>
        <authorList>
            <person name="Dillon M."/>
            <person name="Thakur S."/>
            <person name="Almeida R.N.D."/>
            <person name="Weir B.S."/>
            <person name="Guttman D.S."/>
        </authorList>
    </citation>
    <scope>NUCLEOTIDE SEQUENCE [LARGE SCALE GENOMIC DNA]</scope>
    <source>
        <strain evidence="14 15">ICMP 8902</strain>
    </source>
</reference>
<gene>
    <name evidence="14" type="ORF">ALQ33_05235</name>
</gene>
<comment type="similarity">
    <text evidence="4">Belongs to the D-mannuronate C5-epimerase family.</text>
</comment>
<dbReference type="GO" id="GO:0042597">
    <property type="term" value="C:periplasmic space"/>
    <property type="evidence" value="ECO:0007669"/>
    <property type="project" value="UniProtKB-SubCell"/>
</dbReference>
<keyword evidence="10" id="KW-0413">Isomerase</keyword>
<evidence type="ECO:0000256" key="1">
    <source>
        <dbReference type="ARBA" id="ARBA00001550"/>
    </source>
</evidence>
<evidence type="ECO:0000256" key="2">
    <source>
        <dbReference type="ARBA" id="ARBA00004418"/>
    </source>
</evidence>
<dbReference type="InterPro" id="IPR006633">
    <property type="entry name" value="Carb-bd_sugar_hydrolysis-dom"/>
</dbReference>
<dbReference type="SUPFAM" id="SSF51126">
    <property type="entry name" value="Pectin lyase-like"/>
    <property type="match status" value="1"/>
</dbReference>
<comment type="function">
    <text evidence="12">Catalyzes the epimerization of beta-D-mannuronate to alpha-L-guluronate during the synthesis of the linear polysaccharide alginate. In addition, is part of a periplasmic protein complex that protects alginate from degradation by AlgL by channeling the newly formed alginate polymer through a scaffold that transfers the alginate polymer through the periplasmic space to the outer membrane secretin AlgE.</text>
</comment>
<dbReference type="InterPro" id="IPR012334">
    <property type="entry name" value="Pectin_lyas_fold"/>
</dbReference>
<dbReference type="InterPro" id="IPR006626">
    <property type="entry name" value="PbH1"/>
</dbReference>
<dbReference type="InterPro" id="IPR039448">
    <property type="entry name" value="Beta_helix"/>
</dbReference>
<comment type="subcellular location">
    <subcellularLocation>
        <location evidence="2">Periplasm</location>
    </subcellularLocation>
</comment>
<dbReference type="SMART" id="SM00722">
    <property type="entry name" value="CASH"/>
    <property type="match status" value="1"/>
</dbReference>
<evidence type="ECO:0000256" key="9">
    <source>
        <dbReference type="ARBA" id="ARBA00022841"/>
    </source>
</evidence>
<evidence type="ECO:0000256" key="3">
    <source>
        <dbReference type="ARBA" id="ARBA00005182"/>
    </source>
</evidence>
<dbReference type="Pfam" id="PF13229">
    <property type="entry name" value="Beta_helix"/>
    <property type="match status" value="1"/>
</dbReference>
<dbReference type="NCBIfam" id="NF038177">
    <property type="entry name" value="epimerase_AlgG"/>
    <property type="match status" value="1"/>
</dbReference>
<dbReference type="AlphaFoldDB" id="A0A3M3Y6I8"/>
<keyword evidence="6" id="KW-0732">Signal</keyword>
<dbReference type="InterPro" id="IPR011050">
    <property type="entry name" value="Pectin_lyase_fold/virulence"/>
</dbReference>
<sequence>MGALARRCLQARRRLSEQRGQLHAPRCRRRHLALLMRTAIGVREMNSQASNGRNRNWSQALLESAVLTSALLMASGVVLANAPVVSEAPKLVKGLQQAKTYTITSPPTAPLEMAKPVLPDLSGYTAEAALKKIVRNKPGKVTVARMMEETGLKEFIGGDNKMAEWVTRQRGIPQAIMISDGYVSLQDLAKKVPRQFLDEVSPGVYVARLPILVKETGIFEIDSRTKELRLSQEKGSFIVSEGKMLITHTQVNAWSEARNGLAAYRKPDEFRPFLLTWGGSETWIANTKMASMGYDQSKSYGISISQYTPNTAKILKRPEPTGWIIDSEFSDLWYGFYCYETRDFVVKGNTYRDNIVYGIDPHDRSHGLIIAENDVYGTKKKHGIIISREVDNSFIFRNKSHNNKLSGVVLDRNSVGNIVAYNEIYQNHTDGITLYESGNNLLWGNRVIANRRHGIRVRNSVNIKLYENIATANGLMGVYGHIKDLSDTDRDIELDPFDAQVSLIMVGGELAGNGSGPLSIDSPLSVELYRVSMLMPTKEVGISLNGVLGDRQDEILDLLVRQKKAVLIDPVESQTELRE</sequence>
<evidence type="ECO:0000256" key="4">
    <source>
        <dbReference type="ARBA" id="ARBA00010085"/>
    </source>
</evidence>
<dbReference type="Proteomes" id="UP000279372">
    <property type="component" value="Unassembled WGS sequence"/>
</dbReference>
<dbReference type="GO" id="GO:0016853">
    <property type="term" value="F:isomerase activity"/>
    <property type="evidence" value="ECO:0007669"/>
    <property type="project" value="UniProtKB-KW"/>
</dbReference>
<dbReference type="NCBIfam" id="TIGR03804">
    <property type="entry name" value="para_beta_helix"/>
    <property type="match status" value="1"/>
</dbReference>
<name>A0A3M3Y6I8_9PSED</name>
<proteinExistence type="inferred from homology"/>
<keyword evidence="8" id="KW-0574">Periplasm</keyword>
<evidence type="ECO:0000313" key="14">
    <source>
        <dbReference type="EMBL" id="RMO77982.1"/>
    </source>
</evidence>
<dbReference type="InterPro" id="IPR022441">
    <property type="entry name" value="Para_beta_helix_rpt-2"/>
</dbReference>
<dbReference type="UniPathway" id="UPA00286"/>
<evidence type="ECO:0000259" key="13">
    <source>
        <dbReference type="SMART" id="SM00722"/>
    </source>
</evidence>
<organism evidence="14 15">
    <name type="scientific">Pseudomonas syringae pv. philadelphi</name>
    <dbReference type="NCBI Taxonomy" id="251706"/>
    <lineage>
        <taxon>Bacteria</taxon>
        <taxon>Pseudomonadati</taxon>
        <taxon>Pseudomonadota</taxon>
        <taxon>Gammaproteobacteria</taxon>
        <taxon>Pseudomonadales</taxon>
        <taxon>Pseudomonadaceae</taxon>
        <taxon>Pseudomonas</taxon>
    </lineage>
</organism>
<comment type="pathway">
    <text evidence="3">Glycan biosynthesis; alginate biosynthesis.</text>
</comment>
<keyword evidence="9" id="KW-0016">Alginate biosynthesis</keyword>
<evidence type="ECO:0000256" key="8">
    <source>
        <dbReference type="ARBA" id="ARBA00022764"/>
    </source>
</evidence>
<comment type="catalytic activity">
    <reaction evidence="1">
        <text>[(1-&gt;4)-beta-D-mannuronosyl](n) = [alginate](n)</text>
        <dbReference type="Rhea" id="RHEA:45572"/>
        <dbReference type="Rhea" id="RHEA-COMP:11264"/>
        <dbReference type="Rhea" id="RHEA-COMP:11270"/>
        <dbReference type="ChEBI" id="CHEBI:58187"/>
        <dbReference type="ChEBI" id="CHEBI:85311"/>
        <dbReference type="EC" id="5.1.3.37"/>
    </reaction>
</comment>
<dbReference type="EC" id="5.1.3.37" evidence="5"/>
<evidence type="ECO:0000256" key="12">
    <source>
        <dbReference type="ARBA" id="ARBA00045198"/>
    </source>
</evidence>
<evidence type="ECO:0000256" key="7">
    <source>
        <dbReference type="ARBA" id="ARBA00022737"/>
    </source>
</evidence>
<evidence type="ECO:0000256" key="10">
    <source>
        <dbReference type="ARBA" id="ARBA00023235"/>
    </source>
</evidence>
<accession>A0A3M3Y6I8</accession>
<evidence type="ECO:0000256" key="5">
    <source>
        <dbReference type="ARBA" id="ARBA00012124"/>
    </source>
</evidence>
<dbReference type="EMBL" id="RBQB01000402">
    <property type="protein sequence ID" value="RMO77982.1"/>
    <property type="molecule type" value="Genomic_DNA"/>
</dbReference>
<evidence type="ECO:0000313" key="15">
    <source>
        <dbReference type="Proteomes" id="UP000279372"/>
    </source>
</evidence>